<evidence type="ECO:0000313" key="3">
    <source>
        <dbReference type="Proteomes" id="UP001247754"/>
    </source>
</evidence>
<dbReference type="EMBL" id="JAVKPH010000051">
    <property type="protein sequence ID" value="MDR5655182.1"/>
    <property type="molecule type" value="Genomic_DNA"/>
</dbReference>
<organism evidence="2 3">
    <name type="scientific">Ruixingdingia sedimenti</name>
    <dbReference type="NCBI Taxonomy" id="3073604"/>
    <lineage>
        <taxon>Bacteria</taxon>
        <taxon>Pseudomonadati</taxon>
        <taxon>Pseudomonadota</taxon>
        <taxon>Alphaproteobacteria</taxon>
        <taxon>Rhodobacterales</taxon>
        <taxon>Paracoccaceae</taxon>
        <taxon>Ruixingdingia</taxon>
    </lineage>
</organism>
<keyword evidence="3" id="KW-1185">Reference proteome</keyword>
<accession>A0ABU1FE66</accession>
<gene>
    <name evidence="2" type="ORF">RGD00_21460</name>
</gene>
<protein>
    <submittedName>
        <fullName evidence="2">Uncharacterized protein</fullName>
    </submittedName>
</protein>
<dbReference type="RefSeq" id="WP_310459290.1">
    <property type="nucleotide sequence ID" value="NZ_JAVKPH010000051.1"/>
</dbReference>
<comment type="caution">
    <text evidence="2">The sequence shown here is derived from an EMBL/GenBank/DDBJ whole genome shotgun (WGS) entry which is preliminary data.</text>
</comment>
<feature type="region of interest" description="Disordered" evidence="1">
    <location>
        <begin position="349"/>
        <end position="369"/>
    </location>
</feature>
<evidence type="ECO:0000313" key="2">
    <source>
        <dbReference type="EMBL" id="MDR5655182.1"/>
    </source>
</evidence>
<proteinExistence type="predicted"/>
<feature type="region of interest" description="Disordered" evidence="1">
    <location>
        <begin position="213"/>
        <end position="233"/>
    </location>
</feature>
<sequence length="405" mass="43585">MSWGILAPDTVISQRRQQNLGLAAAVRHFNDRAVPGIGGMWFPIPILWSVLAVSIAEELGVPALPVGNAVEARVMLGAILGPPDRRVRGARKMQGLADSSFRNLARCGTYVVQPIRMAMVQPLVALGFVQGSRYGAFRIHTAGRRMLELPVMQEFRRLLGAWAHGGRPHGLDAAIKAFGPGGRVPDEVRKLIRARLLEGEDAGSARRRNLASLGAGPSAAQLESSTPLPGIEPDHWSDLRAGVAFMDLRDAALAVLDRLEQRLLRLRDDNQPVRLSLDEAAKEVAAPLSALRSLASRQGDRIDAGGEATSRGFLSQVRSLPDPGLLQKLAERDATVILWRGDYITLGPAAGESRGGADPDDENRPPASDAFAPQLFRLYNLRCLATELSGRVNPGSRDAAGEVQS</sequence>
<name>A0ABU1FE66_9RHOB</name>
<reference evidence="2 3" key="1">
    <citation type="submission" date="2023-09" db="EMBL/GenBank/DDBJ databases">
        <title>Xinfangfangia sedmenti sp. nov., isolated the sedment.</title>
        <authorList>
            <person name="Xu L."/>
        </authorList>
    </citation>
    <scope>NUCLEOTIDE SEQUENCE [LARGE SCALE GENOMIC DNA]</scope>
    <source>
        <strain evidence="2 3">LG-4</strain>
    </source>
</reference>
<evidence type="ECO:0000256" key="1">
    <source>
        <dbReference type="SAM" id="MobiDB-lite"/>
    </source>
</evidence>
<dbReference type="Proteomes" id="UP001247754">
    <property type="component" value="Unassembled WGS sequence"/>
</dbReference>